<dbReference type="PROSITE" id="PS50966">
    <property type="entry name" value="ZF_SWIM"/>
    <property type="match status" value="1"/>
</dbReference>
<dbReference type="AlphaFoldDB" id="A0AA35ZVR5"/>
<dbReference type="Pfam" id="PF04434">
    <property type="entry name" value="SWIM"/>
    <property type="match status" value="1"/>
</dbReference>
<feature type="region of interest" description="Disordered" evidence="5">
    <location>
        <begin position="282"/>
        <end position="302"/>
    </location>
</feature>
<evidence type="ECO:0000256" key="2">
    <source>
        <dbReference type="ARBA" id="ARBA00022771"/>
    </source>
</evidence>
<evidence type="ECO:0000313" key="7">
    <source>
        <dbReference type="EMBL" id="CAI9298582.1"/>
    </source>
</evidence>
<protein>
    <recommendedName>
        <fullName evidence="6">SWIM-type domain-containing protein</fullName>
    </recommendedName>
</protein>
<organism evidence="7 8">
    <name type="scientific">Lactuca saligna</name>
    <name type="common">Willowleaf lettuce</name>
    <dbReference type="NCBI Taxonomy" id="75948"/>
    <lineage>
        <taxon>Eukaryota</taxon>
        <taxon>Viridiplantae</taxon>
        <taxon>Streptophyta</taxon>
        <taxon>Embryophyta</taxon>
        <taxon>Tracheophyta</taxon>
        <taxon>Spermatophyta</taxon>
        <taxon>Magnoliopsida</taxon>
        <taxon>eudicotyledons</taxon>
        <taxon>Gunneridae</taxon>
        <taxon>Pentapetalae</taxon>
        <taxon>asterids</taxon>
        <taxon>campanulids</taxon>
        <taxon>Asterales</taxon>
        <taxon>Asteraceae</taxon>
        <taxon>Cichorioideae</taxon>
        <taxon>Cichorieae</taxon>
        <taxon>Lactucinae</taxon>
        <taxon>Lactuca</taxon>
    </lineage>
</organism>
<evidence type="ECO:0000313" key="8">
    <source>
        <dbReference type="Proteomes" id="UP001177003"/>
    </source>
</evidence>
<evidence type="ECO:0000259" key="6">
    <source>
        <dbReference type="PROSITE" id="PS50966"/>
    </source>
</evidence>
<sequence>MVPVIGMKFGNPIQLKLCVTNYAVKNEYDLWYEKSDHNRLLVKCCKGKKNKNNKGCPFRLWSYGKELRRTNPGATVKIDVDVMPDGTTYFLKFYVCLKDVKDAWIQGCRRVIGLDGCFLKGIYRVESKETWKWFVDLILDDIEMGNGHEMVPAAKHRARHICANFLKNFKGQQCNKLFWYAAASTTQAKFEQHMNEIKKFWRVVPSGYQEFEARLGYDAYSIDLGRKTCTSRAWLLTGYPCVHAYAAISNLNRDPEDYVSPLLTTTMFGKVKVELTQEVDVASDSDSDNEVQMEPDSEVESYEVDFEEDIHRYEDVDQREATVEVQGQGEGQEGEELAILQDPIGPDDQGQDAVQDLVEEEHMQEVPAFQILQGKRRRKPSERIMKIQIRKKWEGKQWSSGENLMELE</sequence>
<name>A0AA35ZVR5_LACSI</name>
<dbReference type="PANTHER" id="PTHR31973:SF189">
    <property type="entry name" value="TRANSPOSASE, MUDR, PLANT, MULE TRANSPOSASE DOMAIN PROTEIN-RELATED"/>
    <property type="match status" value="1"/>
</dbReference>
<dbReference type="Pfam" id="PF03108">
    <property type="entry name" value="DBD_Tnp_Mut"/>
    <property type="match status" value="1"/>
</dbReference>
<gene>
    <name evidence="7" type="ORF">LSALG_LOCUS37338</name>
</gene>
<keyword evidence="3" id="KW-0862">Zinc</keyword>
<proteinExistence type="predicted"/>
<dbReference type="InterPro" id="IPR006564">
    <property type="entry name" value="Znf_PMZ"/>
</dbReference>
<evidence type="ECO:0000256" key="3">
    <source>
        <dbReference type="ARBA" id="ARBA00022833"/>
    </source>
</evidence>
<dbReference type="GO" id="GO:0008270">
    <property type="term" value="F:zinc ion binding"/>
    <property type="evidence" value="ECO:0007669"/>
    <property type="project" value="UniProtKB-KW"/>
</dbReference>
<dbReference type="PANTHER" id="PTHR31973">
    <property type="entry name" value="POLYPROTEIN, PUTATIVE-RELATED"/>
    <property type="match status" value="1"/>
</dbReference>
<dbReference type="EMBL" id="OX465084">
    <property type="protein sequence ID" value="CAI9298582.1"/>
    <property type="molecule type" value="Genomic_DNA"/>
</dbReference>
<keyword evidence="1" id="KW-0479">Metal-binding</keyword>
<keyword evidence="8" id="KW-1185">Reference proteome</keyword>
<evidence type="ECO:0000256" key="4">
    <source>
        <dbReference type="PROSITE-ProRule" id="PRU00325"/>
    </source>
</evidence>
<feature type="domain" description="SWIM-type" evidence="6">
    <location>
        <begin position="220"/>
        <end position="252"/>
    </location>
</feature>
<evidence type="ECO:0000256" key="1">
    <source>
        <dbReference type="ARBA" id="ARBA00022723"/>
    </source>
</evidence>
<keyword evidence="2 4" id="KW-0863">Zinc-finger</keyword>
<dbReference type="InterPro" id="IPR007527">
    <property type="entry name" value="Znf_SWIM"/>
</dbReference>
<dbReference type="SMART" id="SM00575">
    <property type="entry name" value="ZnF_PMZ"/>
    <property type="match status" value="1"/>
</dbReference>
<dbReference type="Proteomes" id="UP001177003">
    <property type="component" value="Chromosome 8"/>
</dbReference>
<reference evidence="7" key="1">
    <citation type="submission" date="2023-04" db="EMBL/GenBank/DDBJ databases">
        <authorList>
            <person name="Vijverberg K."/>
            <person name="Xiong W."/>
            <person name="Schranz E."/>
        </authorList>
    </citation>
    <scope>NUCLEOTIDE SEQUENCE</scope>
</reference>
<evidence type="ECO:0000256" key="5">
    <source>
        <dbReference type="SAM" id="MobiDB-lite"/>
    </source>
</evidence>
<accession>A0AA35ZVR5</accession>
<dbReference type="InterPro" id="IPR004332">
    <property type="entry name" value="Transposase_MuDR"/>
</dbReference>